<proteinExistence type="predicted"/>
<gene>
    <name evidence="8" type="ORF">UT08_C0003G0022</name>
</gene>
<dbReference type="PANTHER" id="PTHR48073">
    <property type="entry name" value="O-SUCCINYLBENZOATE SYNTHASE-RELATED"/>
    <property type="match status" value="1"/>
</dbReference>
<dbReference type="InterPro" id="IPR029017">
    <property type="entry name" value="Enolase-like_N"/>
</dbReference>
<dbReference type="EMBL" id="LBVL01000003">
    <property type="protein sequence ID" value="KKQ85859.1"/>
    <property type="molecule type" value="Genomic_DNA"/>
</dbReference>
<accession>A0A0G0NIY1</accession>
<dbReference type="SUPFAM" id="SSF54826">
    <property type="entry name" value="Enolase N-terminal domain-like"/>
    <property type="match status" value="1"/>
</dbReference>
<evidence type="ECO:0000256" key="5">
    <source>
        <dbReference type="ARBA" id="ARBA00029491"/>
    </source>
</evidence>
<dbReference type="Gene3D" id="3.20.20.120">
    <property type="entry name" value="Enolase-like C-terminal domain"/>
    <property type="match status" value="1"/>
</dbReference>
<dbReference type="Gene3D" id="3.30.390.10">
    <property type="entry name" value="Enolase-like, N-terminal domain"/>
    <property type="match status" value="1"/>
</dbReference>
<evidence type="ECO:0000256" key="3">
    <source>
        <dbReference type="ARBA" id="ARBA00022842"/>
    </source>
</evidence>
<dbReference type="GO" id="GO:0009234">
    <property type="term" value="P:menaquinone biosynthetic process"/>
    <property type="evidence" value="ECO:0007669"/>
    <property type="project" value="UniProtKB-UniRule"/>
</dbReference>
<comment type="cofactor">
    <cofactor evidence="1">
        <name>a divalent metal cation</name>
        <dbReference type="ChEBI" id="CHEBI:60240"/>
    </cofactor>
</comment>
<dbReference type="GO" id="GO:0016854">
    <property type="term" value="F:racemase and epimerase activity"/>
    <property type="evidence" value="ECO:0007669"/>
    <property type="project" value="UniProtKB-ARBA"/>
</dbReference>
<keyword evidence="3" id="KW-0460">Magnesium</keyword>
<dbReference type="SFLD" id="SFLDS00001">
    <property type="entry name" value="Enolase"/>
    <property type="match status" value="1"/>
</dbReference>
<sequence length="373" mass="41765">MKIKKGEVLRLKLKLVKPFVTSFAEIKERDVVLVKLYSKDNYGVGEAPVLALPLYNSETPDSSTAILTNTFLPLIINKEIDDPTMLNTIFAPFKGNEFSKSALDVAFYDLVGKNKGVKLMDILGAQKRKVTVSRTISIHKTVDDCLDEAGGYIKEGATYLKLKIKPGFDLAYAKALMKKFPQIKLMLDANSAYTLNATTLKTFKELDKLKLYCIEQPLESVDIIDHAKLQKELTTPIALDESIESEYDMKKAIELDSCKLVNIKIARVGGITSACQINKVCKKHGIKTWVGGMLESPVGFYANLALSTLDNFSYPIDFLGALSYIKDFDKFFVNKPYEIKGNFLYLKITKPGLGLDLDEKFLDHFIAEKIVIK</sequence>
<dbReference type="SFLD" id="SFLDG00180">
    <property type="entry name" value="muconate_cycloisomerase"/>
    <property type="match status" value="1"/>
</dbReference>
<evidence type="ECO:0000313" key="8">
    <source>
        <dbReference type="EMBL" id="KKQ85859.1"/>
    </source>
</evidence>
<evidence type="ECO:0000259" key="7">
    <source>
        <dbReference type="SMART" id="SM00922"/>
    </source>
</evidence>
<reference evidence="8 9" key="1">
    <citation type="journal article" date="2015" name="Nature">
        <title>rRNA introns, odd ribosomes, and small enigmatic genomes across a large radiation of phyla.</title>
        <authorList>
            <person name="Brown C.T."/>
            <person name="Hug L.A."/>
            <person name="Thomas B.C."/>
            <person name="Sharon I."/>
            <person name="Castelle C.J."/>
            <person name="Singh A."/>
            <person name="Wilkins M.J."/>
            <person name="Williams K.H."/>
            <person name="Banfield J.F."/>
        </authorList>
    </citation>
    <scope>NUCLEOTIDE SEQUENCE [LARGE SCALE GENOMIC DNA]</scope>
</reference>
<dbReference type="Pfam" id="PF13378">
    <property type="entry name" value="MR_MLE_C"/>
    <property type="match status" value="1"/>
</dbReference>
<comment type="caution">
    <text evidence="8">The sequence shown here is derived from an EMBL/GenBank/DDBJ whole genome shotgun (WGS) entry which is preliminary data.</text>
</comment>
<dbReference type="InterPro" id="IPR029065">
    <property type="entry name" value="Enolase_C-like"/>
</dbReference>
<dbReference type="Pfam" id="PF02746">
    <property type="entry name" value="MR_MLE_N"/>
    <property type="match status" value="1"/>
</dbReference>
<evidence type="ECO:0000256" key="2">
    <source>
        <dbReference type="ARBA" id="ARBA00022723"/>
    </source>
</evidence>
<dbReference type="GO" id="GO:0043748">
    <property type="term" value="F:O-succinylbenzoate synthase activity"/>
    <property type="evidence" value="ECO:0007669"/>
    <property type="project" value="UniProtKB-EC"/>
</dbReference>
<dbReference type="PATRIC" id="fig|1618570.3.peg.306"/>
<dbReference type="UniPathway" id="UPA01057">
    <property type="reaction ID" value="UER00165"/>
</dbReference>
<dbReference type="PANTHER" id="PTHR48073:SF5">
    <property type="entry name" value="O-SUCCINYLBENZOATE SYNTHASE"/>
    <property type="match status" value="1"/>
</dbReference>
<dbReference type="EC" id="4.2.1.113" evidence="5 6"/>
<dbReference type="UniPathway" id="UPA00079"/>
<keyword evidence="2" id="KW-0479">Metal-binding</keyword>
<evidence type="ECO:0000256" key="6">
    <source>
        <dbReference type="NCBIfam" id="TIGR01928"/>
    </source>
</evidence>
<name>A0A0G0NIY1_9BACT</name>
<keyword evidence="4" id="KW-0456">Lyase</keyword>
<dbReference type="NCBIfam" id="TIGR01928">
    <property type="entry name" value="menC_lowGC_arch"/>
    <property type="match status" value="1"/>
</dbReference>
<protein>
    <recommendedName>
        <fullName evidence="5 6">o-succinylbenzoate synthase</fullName>
        <ecNumber evidence="5 6">4.2.1.113</ecNumber>
    </recommendedName>
</protein>
<dbReference type="GO" id="GO:0046872">
    <property type="term" value="F:metal ion binding"/>
    <property type="evidence" value="ECO:0007669"/>
    <property type="project" value="UniProtKB-KW"/>
</dbReference>
<dbReference type="InterPro" id="IPR010197">
    <property type="entry name" value="OSBS/NAAAR"/>
</dbReference>
<dbReference type="Proteomes" id="UP000034081">
    <property type="component" value="Unassembled WGS sequence"/>
</dbReference>
<evidence type="ECO:0000313" key="9">
    <source>
        <dbReference type="Proteomes" id="UP000034081"/>
    </source>
</evidence>
<dbReference type="SMART" id="SM00922">
    <property type="entry name" value="MR_MLE"/>
    <property type="match status" value="1"/>
</dbReference>
<dbReference type="SUPFAM" id="SSF51604">
    <property type="entry name" value="Enolase C-terminal domain-like"/>
    <property type="match status" value="1"/>
</dbReference>
<feature type="domain" description="Mandelate racemase/muconate lactonizing enzyme C-terminal" evidence="7">
    <location>
        <begin position="142"/>
        <end position="236"/>
    </location>
</feature>
<evidence type="ECO:0000256" key="4">
    <source>
        <dbReference type="ARBA" id="ARBA00023239"/>
    </source>
</evidence>
<evidence type="ECO:0000256" key="1">
    <source>
        <dbReference type="ARBA" id="ARBA00001968"/>
    </source>
</evidence>
<dbReference type="STRING" id="1618570.UT08_C0003G0022"/>
<organism evidence="8 9">
    <name type="scientific">Candidatus Woesebacteria bacterium GW2011_GWB1_38_8</name>
    <dbReference type="NCBI Taxonomy" id="1618570"/>
    <lineage>
        <taxon>Bacteria</taxon>
        <taxon>Candidatus Woeseibacteriota</taxon>
    </lineage>
</organism>
<dbReference type="AlphaFoldDB" id="A0A0G0NIY1"/>
<dbReference type="InterPro" id="IPR013342">
    <property type="entry name" value="Mandelate_racemase_C"/>
</dbReference>
<dbReference type="SFLD" id="SFLDF00009">
    <property type="entry name" value="o-succinylbenzoate_synthase"/>
    <property type="match status" value="1"/>
</dbReference>
<dbReference type="InterPro" id="IPR036849">
    <property type="entry name" value="Enolase-like_C_sf"/>
</dbReference>
<dbReference type="InterPro" id="IPR013341">
    <property type="entry name" value="Mandelate_racemase_N_dom"/>
</dbReference>